<feature type="signal peptide" evidence="2">
    <location>
        <begin position="1"/>
        <end position="19"/>
    </location>
</feature>
<dbReference type="EMBL" id="JANBQB010000346">
    <property type="protein sequence ID" value="KAJ1977460.1"/>
    <property type="molecule type" value="Genomic_DNA"/>
</dbReference>
<evidence type="ECO:0000313" key="4">
    <source>
        <dbReference type="Proteomes" id="UP001151582"/>
    </source>
</evidence>
<accession>A0A9W8B0G2</accession>
<keyword evidence="2" id="KW-0732">Signal</keyword>
<dbReference type="AlphaFoldDB" id="A0A9W8B0G2"/>
<feature type="region of interest" description="Disordered" evidence="1">
    <location>
        <begin position="90"/>
        <end position="210"/>
    </location>
</feature>
<evidence type="ECO:0000313" key="3">
    <source>
        <dbReference type="EMBL" id="KAJ1977460.1"/>
    </source>
</evidence>
<feature type="compositionally biased region" description="Low complexity" evidence="1">
    <location>
        <begin position="159"/>
        <end position="169"/>
    </location>
</feature>
<organism evidence="3 4">
    <name type="scientific">Dimargaris verticillata</name>
    <dbReference type="NCBI Taxonomy" id="2761393"/>
    <lineage>
        <taxon>Eukaryota</taxon>
        <taxon>Fungi</taxon>
        <taxon>Fungi incertae sedis</taxon>
        <taxon>Zoopagomycota</taxon>
        <taxon>Kickxellomycotina</taxon>
        <taxon>Dimargaritomycetes</taxon>
        <taxon>Dimargaritales</taxon>
        <taxon>Dimargaritaceae</taxon>
        <taxon>Dimargaris</taxon>
    </lineage>
</organism>
<dbReference type="OrthoDB" id="5597238at2759"/>
<evidence type="ECO:0000256" key="2">
    <source>
        <dbReference type="SAM" id="SignalP"/>
    </source>
</evidence>
<gene>
    <name evidence="3" type="ORF">H4R34_003571</name>
</gene>
<feature type="compositionally biased region" description="Low complexity" evidence="1">
    <location>
        <begin position="120"/>
        <end position="140"/>
    </location>
</feature>
<name>A0A9W8B0G2_9FUNG</name>
<comment type="caution">
    <text evidence="3">The sequence shown here is derived from an EMBL/GenBank/DDBJ whole genome shotgun (WGS) entry which is preliminary data.</text>
</comment>
<sequence length="231" mass="22881">MKVAYAFVALASLATAAMGMSDFEMCPHCAVDDVGCRARCVGVPNPNTSNIGNTNTCIAHCNTINDPGMANTCMQNCIAQNFNPAVGMVAPVAPETPSTKDNAAPKEAAGPQDDAEDAMGEAVAASASSSGPATGSSGMSDEVDGPTPSANVAAPKVTSPQHSAHSSSSGAWPRATGSAASHSGHASGSASKSHHARETDDDDDDSNSASVAGVSTLFTAALAAVVAKAAF</sequence>
<evidence type="ECO:0000256" key="1">
    <source>
        <dbReference type="SAM" id="MobiDB-lite"/>
    </source>
</evidence>
<reference evidence="3" key="1">
    <citation type="submission" date="2022-07" db="EMBL/GenBank/DDBJ databases">
        <title>Phylogenomic reconstructions and comparative analyses of Kickxellomycotina fungi.</title>
        <authorList>
            <person name="Reynolds N.K."/>
            <person name="Stajich J.E."/>
            <person name="Barry K."/>
            <person name="Grigoriev I.V."/>
            <person name="Crous P."/>
            <person name="Smith M.E."/>
        </authorList>
    </citation>
    <scope>NUCLEOTIDE SEQUENCE</scope>
    <source>
        <strain evidence="3">RSA 567</strain>
    </source>
</reference>
<dbReference type="Proteomes" id="UP001151582">
    <property type="component" value="Unassembled WGS sequence"/>
</dbReference>
<feature type="chain" id="PRO_5040980936" evidence="2">
    <location>
        <begin position="20"/>
        <end position="231"/>
    </location>
</feature>
<protein>
    <submittedName>
        <fullName evidence="3">Uncharacterized protein</fullName>
    </submittedName>
</protein>
<keyword evidence="4" id="KW-1185">Reference proteome</keyword>
<proteinExistence type="predicted"/>
<feature type="compositionally biased region" description="Low complexity" evidence="1">
    <location>
        <begin position="177"/>
        <end position="191"/>
    </location>
</feature>